<dbReference type="AlphaFoldDB" id="A0A4S3THP8"/>
<sequence>MPSWRSRPAPNTTCTATASHRRSPRRSPSRSDPTRSERLIDPDVYSIPLQSRGMHEVYENTVRFEETDAQGIVFFGNYTTYADETLMSYMDAIGYPYEERNPLEWELHVVNVDLSYHASAGVRDRLVNSMRVSSIGTSSLEFEYECRRAADDELIVSGTLTHVGVDDDGEPTPVPDDILAAIEAFQGELPTA</sequence>
<feature type="region of interest" description="Disordered" evidence="3">
    <location>
        <begin position="1"/>
        <end position="42"/>
    </location>
</feature>
<dbReference type="GO" id="GO:0047617">
    <property type="term" value="F:fatty acyl-CoA hydrolase activity"/>
    <property type="evidence" value="ECO:0007669"/>
    <property type="project" value="TreeGrafter"/>
</dbReference>
<dbReference type="EMBL" id="RBZW01000058">
    <property type="protein sequence ID" value="THE63544.1"/>
    <property type="molecule type" value="Genomic_DNA"/>
</dbReference>
<evidence type="ECO:0000313" key="4">
    <source>
        <dbReference type="EMBL" id="THE63544.1"/>
    </source>
</evidence>
<dbReference type="Gene3D" id="3.10.129.10">
    <property type="entry name" value="Hotdog Thioesterase"/>
    <property type="match status" value="1"/>
</dbReference>
<evidence type="ECO:0000256" key="1">
    <source>
        <dbReference type="ARBA" id="ARBA00005953"/>
    </source>
</evidence>
<feature type="compositionally biased region" description="Basic and acidic residues" evidence="3">
    <location>
        <begin position="32"/>
        <end position="41"/>
    </location>
</feature>
<name>A0A4S3THP8_9EURY</name>
<feature type="compositionally biased region" description="Basic residues" evidence="3">
    <location>
        <begin position="19"/>
        <end position="28"/>
    </location>
</feature>
<dbReference type="Pfam" id="PF13279">
    <property type="entry name" value="4HBT_2"/>
    <property type="match status" value="1"/>
</dbReference>
<comment type="caution">
    <text evidence="4">The sequence shown here is derived from an EMBL/GenBank/DDBJ whole genome shotgun (WGS) entry which is preliminary data.</text>
</comment>
<gene>
    <name evidence="4" type="ORF">D8Y22_17115</name>
</gene>
<dbReference type="PANTHER" id="PTHR31793">
    <property type="entry name" value="4-HYDROXYBENZOYL-COA THIOESTERASE FAMILY MEMBER"/>
    <property type="match status" value="1"/>
</dbReference>
<feature type="compositionally biased region" description="Polar residues" evidence="3">
    <location>
        <begin position="9"/>
        <end position="18"/>
    </location>
</feature>
<organism evidence="4 5">
    <name type="scientific">Salinadaptatus halalkaliphilus</name>
    <dbReference type="NCBI Taxonomy" id="2419781"/>
    <lineage>
        <taxon>Archaea</taxon>
        <taxon>Methanobacteriati</taxon>
        <taxon>Methanobacteriota</taxon>
        <taxon>Stenosarchaea group</taxon>
        <taxon>Halobacteria</taxon>
        <taxon>Halobacteriales</taxon>
        <taxon>Natrialbaceae</taxon>
        <taxon>Salinadaptatus</taxon>
    </lineage>
</organism>
<dbReference type="CDD" id="cd00586">
    <property type="entry name" value="4HBT"/>
    <property type="match status" value="1"/>
</dbReference>
<accession>A0A4S3THP8</accession>
<protein>
    <submittedName>
        <fullName evidence="4">Acyl-CoA thioesterase</fullName>
    </submittedName>
</protein>
<dbReference type="PANTHER" id="PTHR31793:SF27">
    <property type="entry name" value="NOVEL THIOESTERASE SUPERFAMILY DOMAIN AND SAPOSIN A-TYPE DOMAIN CONTAINING PROTEIN (0610012H03RIK)"/>
    <property type="match status" value="1"/>
</dbReference>
<keyword evidence="5" id="KW-1185">Reference proteome</keyword>
<proteinExistence type="inferred from homology"/>
<evidence type="ECO:0000256" key="3">
    <source>
        <dbReference type="SAM" id="MobiDB-lite"/>
    </source>
</evidence>
<dbReference type="InterPro" id="IPR050563">
    <property type="entry name" value="4-hydroxybenzoyl-CoA_TE"/>
</dbReference>
<evidence type="ECO:0000256" key="2">
    <source>
        <dbReference type="ARBA" id="ARBA00022801"/>
    </source>
</evidence>
<dbReference type="Proteomes" id="UP000318864">
    <property type="component" value="Unassembled WGS sequence"/>
</dbReference>
<keyword evidence="2" id="KW-0378">Hydrolase</keyword>
<comment type="similarity">
    <text evidence="1">Belongs to the 4-hydroxybenzoyl-CoA thioesterase family.</text>
</comment>
<reference evidence="4 5" key="1">
    <citation type="submission" date="2018-10" db="EMBL/GenBank/DDBJ databases">
        <title>Natronolimnobius sp. XQ-INN 246 isolated from Inner Mongolia Autonomous Region of China.</title>
        <authorList>
            <person name="Xue Q."/>
        </authorList>
    </citation>
    <scope>NUCLEOTIDE SEQUENCE [LARGE SCALE GENOMIC DNA]</scope>
    <source>
        <strain evidence="4 5">XQ-INN 246</strain>
    </source>
</reference>
<evidence type="ECO:0000313" key="5">
    <source>
        <dbReference type="Proteomes" id="UP000318864"/>
    </source>
</evidence>
<dbReference type="InterPro" id="IPR029069">
    <property type="entry name" value="HotDog_dom_sf"/>
</dbReference>
<dbReference type="SUPFAM" id="SSF54637">
    <property type="entry name" value="Thioesterase/thiol ester dehydrase-isomerase"/>
    <property type="match status" value="1"/>
</dbReference>